<keyword evidence="3" id="KW-1185">Reference proteome</keyword>
<comment type="caution">
    <text evidence="2">The sequence shown here is derived from an EMBL/GenBank/DDBJ whole genome shotgun (WGS) entry which is preliminary data.</text>
</comment>
<dbReference type="Proteomes" id="UP000485058">
    <property type="component" value="Unassembled WGS sequence"/>
</dbReference>
<organism evidence="2 3">
    <name type="scientific">Haematococcus lacustris</name>
    <name type="common">Green alga</name>
    <name type="synonym">Haematococcus pluvialis</name>
    <dbReference type="NCBI Taxonomy" id="44745"/>
    <lineage>
        <taxon>Eukaryota</taxon>
        <taxon>Viridiplantae</taxon>
        <taxon>Chlorophyta</taxon>
        <taxon>core chlorophytes</taxon>
        <taxon>Chlorophyceae</taxon>
        <taxon>CS clade</taxon>
        <taxon>Chlamydomonadales</taxon>
        <taxon>Haematococcaceae</taxon>
        <taxon>Haematococcus</taxon>
    </lineage>
</organism>
<evidence type="ECO:0000256" key="1">
    <source>
        <dbReference type="SAM" id="MobiDB-lite"/>
    </source>
</evidence>
<evidence type="ECO:0000313" key="2">
    <source>
        <dbReference type="EMBL" id="GFH07535.1"/>
    </source>
</evidence>
<sequence>MARSPSGPGGPRHLVSGGPALDREPPYTFHSAEVATVLTSRPAMTVAWQLSHTGHQLLTIPCAIRDCGCCSTMGRLVAMYRAFNGVSRLHTASAHRATQWGWLAARSRLCVGHCAGSQGPSTGPTAWPQRHKQQLAGAGGLGELAGLSGCYLALAYFHTIVYFSRETQIARKCHRPSHCASRNG</sequence>
<evidence type="ECO:0000313" key="3">
    <source>
        <dbReference type="Proteomes" id="UP000485058"/>
    </source>
</evidence>
<reference evidence="2 3" key="1">
    <citation type="submission" date="2020-02" db="EMBL/GenBank/DDBJ databases">
        <title>Draft genome sequence of Haematococcus lacustris strain NIES-144.</title>
        <authorList>
            <person name="Morimoto D."/>
            <person name="Nakagawa S."/>
            <person name="Yoshida T."/>
            <person name="Sawayama S."/>
        </authorList>
    </citation>
    <scope>NUCLEOTIDE SEQUENCE [LARGE SCALE GENOMIC DNA]</scope>
    <source>
        <strain evidence="2 3">NIES-144</strain>
    </source>
</reference>
<dbReference type="EMBL" id="BLLF01000101">
    <property type="protein sequence ID" value="GFH07535.1"/>
    <property type="molecule type" value="Genomic_DNA"/>
</dbReference>
<protein>
    <submittedName>
        <fullName evidence="2">Uncharacterized protein</fullName>
    </submittedName>
</protein>
<name>A0A699YDS9_HAELA</name>
<feature type="region of interest" description="Disordered" evidence="1">
    <location>
        <begin position="1"/>
        <end position="20"/>
    </location>
</feature>
<accession>A0A699YDS9</accession>
<dbReference type="AlphaFoldDB" id="A0A699YDS9"/>
<proteinExistence type="predicted"/>
<gene>
    <name evidence="2" type="ORF">HaLaN_02350</name>
</gene>